<dbReference type="OMA" id="KEWIVLW"/>
<dbReference type="EnsemblPlants" id="KQK98964">
    <property type="protein sequence ID" value="KQK98964"/>
    <property type="gene ID" value="SETIT_012243mg"/>
</dbReference>
<sequence length="142" mass="16073">MEDMLHHIETEVLLGSAKGLENFETLKAAKDRLYEGCGKEWIVLWFVLHLLILKAKFGWSDNSFNDLLTLLGNLLSKPNFVSKNTYEAKKNINPFKIEYAILKKCPNCDASRYKSNVNFCEDRAGSSIKNKRKKGAKTSVGA</sequence>
<organism evidence="1 2">
    <name type="scientific">Setaria italica</name>
    <name type="common">Foxtail millet</name>
    <name type="synonym">Panicum italicum</name>
    <dbReference type="NCBI Taxonomy" id="4555"/>
    <lineage>
        <taxon>Eukaryota</taxon>
        <taxon>Viridiplantae</taxon>
        <taxon>Streptophyta</taxon>
        <taxon>Embryophyta</taxon>
        <taxon>Tracheophyta</taxon>
        <taxon>Spermatophyta</taxon>
        <taxon>Magnoliopsida</taxon>
        <taxon>Liliopsida</taxon>
        <taxon>Poales</taxon>
        <taxon>Poaceae</taxon>
        <taxon>PACMAD clade</taxon>
        <taxon>Panicoideae</taxon>
        <taxon>Panicodae</taxon>
        <taxon>Paniceae</taxon>
        <taxon>Cenchrinae</taxon>
        <taxon>Setaria</taxon>
    </lineage>
</organism>
<reference evidence="2" key="1">
    <citation type="journal article" date="2012" name="Nat. Biotechnol.">
        <title>Reference genome sequence of the model plant Setaria.</title>
        <authorList>
            <person name="Bennetzen J.L."/>
            <person name="Schmutz J."/>
            <person name="Wang H."/>
            <person name="Percifield R."/>
            <person name="Hawkins J."/>
            <person name="Pontaroli A.C."/>
            <person name="Estep M."/>
            <person name="Feng L."/>
            <person name="Vaughn J.N."/>
            <person name="Grimwood J."/>
            <person name="Jenkins J."/>
            <person name="Barry K."/>
            <person name="Lindquist E."/>
            <person name="Hellsten U."/>
            <person name="Deshpande S."/>
            <person name="Wang X."/>
            <person name="Wu X."/>
            <person name="Mitros T."/>
            <person name="Triplett J."/>
            <person name="Yang X."/>
            <person name="Ye C.Y."/>
            <person name="Mauro-Herrera M."/>
            <person name="Wang L."/>
            <person name="Li P."/>
            <person name="Sharma M."/>
            <person name="Sharma R."/>
            <person name="Ronald P.C."/>
            <person name="Panaud O."/>
            <person name="Kellogg E.A."/>
            <person name="Brutnell T.P."/>
            <person name="Doust A.N."/>
            <person name="Tuskan G.A."/>
            <person name="Rokhsar D."/>
            <person name="Devos K.M."/>
        </authorList>
    </citation>
    <scope>NUCLEOTIDE SEQUENCE [LARGE SCALE GENOMIC DNA]</scope>
    <source>
        <strain evidence="2">cv. Yugu1</strain>
    </source>
</reference>
<proteinExistence type="predicted"/>
<dbReference type="InParanoid" id="K3YDD8"/>
<keyword evidence="2" id="KW-1185">Reference proteome</keyword>
<dbReference type="EMBL" id="AGNK02004510">
    <property type="status" value="NOT_ANNOTATED_CDS"/>
    <property type="molecule type" value="Genomic_DNA"/>
</dbReference>
<protein>
    <submittedName>
        <fullName evidence="1">Uncharacterized protein</fullName>
    </submittedName>
</protein>
<evidence type="ECO:0000313" key="2">
    <source>
        <dbReference type="Proteomes" id="UP000004995"/>
    </source>
</evidence>
<dbReference type="Proteomes" id="UP000004995">
    <property type="component" value="Unassembled WGS sequence"/>
</dbReference>
<dbReference type="HOGENOM" id="CLU_1819209_0_0_1"/>
<dbReference type="AlphaFoldDB" id="K3YDD8"/>
<accession>K3YDD8</accession>
<name>K3YDD8_SETIT</name>
<dbReference type="Gramene" id="KQK98964">
    <property type="protein sequence ID" value="KQK98964"/>
    <property type="gene ID" value="SETIT_012243mg"/>
</dbReference>
<reference evidence="1" key="2">
    <citation type="submission" date="2018-08" db="UniProtKB">
        <authorList>
            <consortium name="EnsemblPlants"/>
        </authorList>
    </citation>
    <scope>IDENTIFICATION</scope>
    <source>
        <strain evidence="1">Yugu1</strain>
    </source>
</reference>
<evidence type="ECO:0000313" key="1">
    <source>
        <dbReference type="EnsemblPlants" id="KQK98964"/>
    </source>
</evidence>